<gene>
    <name evidence="3" type="ORF">SAMN04487891_103222</name>
    <name evidence="4" type="ORF">SAMN05216293_1383</name>
</gene>
<dbReference type="EMBL" id="FOKU01000003">
    <property type="protein sequence ID" value="SFB88369.1"/>
    <property type="molecule type" value="Genomic_DNA"/>
</dbReference>
<sequence>MLRHYRYTILFISWVLFITMLSLFSFSDMDLDEGNLNIPYADKMVHFTFYLVFSFLGCLFVRERTKGLWTLGKTMGVIVAVAISYGIVIEVLQYALTEDRMAEFGDVISNSLGAFAGIGLVRWLFSKEKPLKWKF</sequence>
<feature type="transmembrane region" description="Helical" evidence="1">
    <location>
        <begin position="44"/>
        <end position="62"/>
    </location>
</feature>
<dbReference type="PANTHER" id="PTHR28008">
    <property type="entry name" value="DOMAIN PROTEIN, PUTATIVE (AFU_ORTHOLOGUE AFUA_3G10980)-RELATED"/>
    <property type="match status" value="1"/>
</dbReference>
<dbReference type="NCBIfam" id="NF037970">
    <property type="entry name" value="vanZ_1"/>
    <property type="match status" value="1"/>
</dbReference>
<dbReference type="InterPro" id="IPR006976">
    <property type="entry name" value="VanZ-like"/>
</dbReference>
<accession>A0A1M6THP5</accession>
<dbReference type="AlphaFoldDB" id="A0A1M6THP5"/>
<dbReference type="PANTHER" id="PTHR28008:SF1">
    <property type="entry name" value="DOMAIN PROTEIN, PUTATIVE (AFU_ORTHOLOGUE AFUA_3G10980)-RELATED"/>
    <property type="match status" value="1"/>
</dbReference>
<dbReference type="STRING" id="1055723.SAMN05216293_1383"/>
<dbReference type="Pfam" id="PF04892">
    <property type="entry name" value="VanZ"/>
    <property type="match status" value="1"/>
</dbReference>
<dbReference type="Proteomes" id="UP000184031">
    <property type="component" value="Unassembled WGS sequence"/>
</dbReference>
<keyword evidence="6" id="KW-1185">Reference proteome</keyword>
<reference evidence="4 5" key="1">
    <citation type="submission" date="2016-11" db="EMBL/GenBank/DDBJ databases">
        <authorList>
            <person name="Varghese N."/>
            <person name="Submissions S."/>
        </authorList>
    </citation>
    <scope>NUCLEOTIDE SEQUENCE [LARGE SCALE GENOMIC DNA]</scope>
    <source>
        <strain evidence="4 5">CGMCC 1.12174</strain>
        <strain evidence="3 6">DSM 26351</strain>
    </source>
</reference>
<feature type="transmembrane region" description="Helical" evidence="1">
    <location>
        <begin position="107"/>
        <end position="125"/>
    </location>
</feature>
<proteinExistence type="predicted"/>
<organism evidence="4 5">
    <name type="scientific">Flagellimonas taeanensis</name>
    <dbReference type="NCBI Taxonomy" id="1005926"/>
    <lineage>
        <taxon>Bacteria</taxon>
        <taxon>Pseudomonadati</taxon>
        <taxon>Bacteroidota</taxon>
        <taxon>Flavobacteriia</taxon>
        <taxon>Flavobacteriales</taxon>
        <taxon>Flavobacteriaceae</taxon>
        <taxon>Flagellimonas</taxon>
    </lineage>
</organism>
<protein>
    <submittedName>
        <fullName evidence="4">VanZ like family protein</fullName>
    </submittedName>
</protein>
<comment type="caution">
    <text evidence="4">The sequence shown here is derived from an EMBL/GenBank/DDBJ whole genome shotgun (WGS) entry which is preliminary data.</text>
</comment>
<dbReference type="EMBL" id="FRAT01000003">
    <property type="protein sequence ID" value="SHK56443.1"/>
    <property type="molecule type" value="Genomic_DNA"/>
</dbReference>
<evidence type="ECO:0000313" key="3">
    <source>
        <dbReference type="EMBL" id="SFB88369.1"/>
    </source>
</evidence>
<feature type="transmembrane region" description="Helical" evidence="1">
    <location>
        <begin position="74"/>
        <end position="95"/>
    </location>
</feature>
<keyword evidence="1" id="KW-0812">Transmembrane</keyword>
<evidence type="ECO:0000313" key="4">
    <source>
        <dbReference type="EMBL" id="SHK56443.1"/>
    </source>
</evidence>
<evidence type="ECO:0000313" key="6">
    <source>
        <dbReference type="Proteomes" id="UP000198940"/>
    </source>
</evidence>
<evidence type="ECO:0000256" key="1">
    <source>
        <dbReference type="SAM" id="Phobius"/>
    </source>
</evidence>
<keyword evidence="1" id="KW-0472">Membrane</keyword>
<evidence type="ECO:0000259" key="2">
    <source>
        <dbReference type="Pfam" id="PF04892"/>
    </source>
</evidence>
<feature type="domain" description="VanZ-like" evidence="2">
    <location>
        <begin position="33"/>
        <end position="124"/>
    </location>
</feature>
<name>A0A1M6THP5_9FLAO</name>
<dbReference type="Proteomes" id="UP000198940">
    <property type="component" value="Unassembled WGS sequence"/>
</dbReference>
<keyword evidence="1" id="KW-1133">Transmembrane helix</keyword>
<evidence type="ECO:0000313" key="5">
    <source>
        <dbReference type="Proteomes" id="UP000184031"/>
    </source>
</evidence>
<feature type="transmembrane region" description="Helical" evidence="1">
    <location>
        <begin position="7"/>
        <end position="24"/>
    </location>
</feature>